<reference evidence="7 8" key="1">
    <citation type="journal article" date="2007" name="Int. J. Syst. Evol. Microbiol.">
        <title>Description of Pelomonas aquatica sp. nov. and Pelomonas puraquae sp. nov., isolated from industrial and haemodialysis water.</title>
        <authorList>
            <person name="Gomila M."/>
            <person name="Bowien B."/>
            <person name="Falsen E."/>
            <person name="Moore E.R."/>
            <person name="Lalucat J."/>
        </authorList>
    </citation>
    <scope>NUCLEOTIDE SEQUENCE [LARGE SCALE GENOMIC DNA]</scope>
    <source>
        <strain evidence="7 8">CCUG 52769</strain>
    </source>
</reference>
<dbReference type="InterPro" id="IPR032831">
    <property type="entry name" value="LptM_cons"/>
</dbReference>
<organism evidence="7 8">
    <name type="scientific">Roseateles puraquae</name>
    <dbReference type="NCBI Taxonomy" id="431059"/>
    <lineage>
        <taxon>Bacteria</taxon>
        <taxon>Pseudomonadati</taxon>
        <taxon>Pseudomonadota</taxon>
        <taxon>Betaproteobacteria</taxon>
        <taxon>Burkholderiales</taxon>
        <taxon>Sphaerotilaceae</taxon>
        <taxon>Roseateles</taxon>
    </lineage>
</organism>
<dbReference type="Proteomes" id="UP000197446">
    <property type="component" value="Unassembled WGS sequence"/>
</dbReference>
<dbReference type="EMBL" id="NISI01000001">
    <property type="protein sequence ID" value="OWR06033.1"/>
    <property type="molecule type" value="Genomic_DNA"/>
</dbReference>
<keyword evidence="4" id="KW-0564">Palmitate</keyword>
<keyword evidence="5" id="KW-0998">Cell outer membrane</keyword>
<dbReference type="Pfam" id="PF13627">
    <property type="entry name" value="LptM_cons"/>
    <property type="match status" value="1"/>
</dbReference>
<comment type="subcellular location">
    <subcellularLocation>
        <location evidence="1">Cell outer membrane</location>
        <topology evidence="1">Lipid-anchor</topology>
    </subcellularLocation>
</comment>
<evidence type="ECO:0000313" key="7">
    <source>
        <dbReference type="EMBL" id="OWR06033.1"/>
    </source>
</evidence>
<keyword evidence="8" id="KW-1185">Reference proteome</keyword>
<dbReference type="GO" id="GO:0009279">
    <property type="term" value="C:cell outer membrane"/>
    <property type="evidence" value="ECO:0007669"/>
    <property type="project" value="UniProtKB-SubCell"/>
</dbReference>
<keyword evidence="6" id="KW-0449">Lipoprotein</keyword>
<evidence type="ECO:0000256" key="2">
    <source>
        <dbReference type="ARBA" id="ARBA00022729"/>
    </source>
</evidence>
<evidence type="ECO:0000256" key="1">
    <source>
        <dbReference type="ARBA" id="ARBA00004459"/>
    </source>
</evidence>
<dbReference type="PROSITE" id="PS51257">
    <property type="entry name" value="PROKAR_LIPOPROTEIN"/>
    <property type="match status" value="1"/>
</dbReference>
<evidence type="ECO:0000313" key="8">
    <source>
        <dbReference type="Proteomes" id="UP000197446"/>
    </source>
</evidence>
<protein>
    <submittedName>
        <fullName evidence="7">Uncharacterized protein</fullName>
    </submittedName>
</protein>
<evidence type="ECO:0000256" key="6">
    <source>
        <dbReference type="ARBA" id="ARBA00023288"/>
    </source>
</evidence>
<proteinExistence type="predicted"/>
<dbReference type="RefSeq" id="WP_088482236.1">
    <property type="nucleotide sequence ID" value="NZ_JBCNLH010000002.1"/>
</dbReference>
<dbReference type="AlphaFoldDB" id="A0A254NNN3"/>
<evidence type="ECO:0000256" key="3">
    <source>
        <dbReference type="ARBA" id="ARBA00023136"/>
    </source>
</evidence>
<accession>A0A254NNN3</accession>
<dbReference type="NCBIfam" id="NF047847">
    <property type="entry name" value="SS_mature_LptM"/>
    <property type="match status" value="1"/>
</dbReference>
<keyword evidence="3" id="KW-0472">Membrane</keyword>
<comment type="caution">
    <text evidence="7">The sequence shown here is derived from an EMBL/GenBank/DDBJ whole genome shotgun (WGS) entry which is preliminary data.</text>
</comment>
<keyword evidence="2" id="KW-0732">Signal</keyword>
<gene>
    <name evidence="7" type="ORF">CDO81_06290</name>
</gene>
<name>A0A254NNN3_9BURK</name>
<evidence type="ECO:0000256" key="5">
    <source>
        <dbReference type="ARBA" id="ARBA00023237"/>
    </source>
</evidence>
<sequence length="50" mass="4849">MNKTFVSVGGRLAALAITLTALAGCGQKGPLYLPKPAAPASAPAASAPAR</sequence>
<evidence type="ECO:0000256" key="4">
    <source>
        <dbReference type="ARBA" id="ARBA00023139"/>
    </source>
</evidence>